<accession>A0A5J5G0G4</accession>
<gene>
    <name evidence="2" type="ORF">F4V43_15800</name>
</gene>
<dbReference type="GO" id="GO:0003677">
    <property type="term" value="F:DNA binding"/>
    <property type="evidence" value="ECO:0007669"/>
    <property type="project" value="InterPro"/>
</dbReference>
<dbReference type="InterPro" id="IPR001387">
    <property type="entry name" value="Cro/C1-type_HTH"/>
</dbReference>
<dbReference type="AlphaFoldDB" id="A0A5J5G0G4"/>
<dbReference type="OrthoDB" id="1953990at2"/>
<protein>
    <submittedName>
        <fullName evidence="2">Helix-turn-helix transcriptional regulator</fullName>
    </submittedName>
</protein>
<evidence type="ECO:0000259" key="1">
    <source>
        <dbReference type="PROSITE" id="PS50943"/>
    </source>
</evidence>
<keyword evidence="3" id="KW-1185">Reference proteome</keyword>
<evidence type="ECO:0000313" key="2">
    <source>
        <dbReference type="EMBL" id="KAA8999786.1"/>
    </source>
</evidence>
<dbReference type="PROSITE" id="PS50943">
    <property type="entry name" value="HTH_CROC1"/>
    <property type="match status" value="1"/>
</dbReference>
<dbReference type="SMART" id="SM00530">
    <property type="entry name" value="HTH_XRE"/>
    <property type="match status" value="1"/>
</dbReference>
<dbReference type="Proteomes" id="UP000367750">
    <property type="component" value="Unassembled WGS sequence"/>
</dbReference>
<dbReference type="InterPro" id="IPR010982">
    <property type="entry name" value="Lambda_DNA-bd_dom_sf"/>
</dbReference>
<dbReference type="SUPFAM" id="SSF47413">
    <property type="entry name" value="lambda repressor-like DNA-binding domains"/>
    <property type="match status" value="1"/>
</dbReference>
<feature type="domain" description="HTH cro/C1-type" evidence="1">
    <location>
        <begin position="50"/>
        <end position="98"/>
    </location>
</feature>
<evidence type="ECO:0000313" key="3">
    <source>
        <dbReference type="Proteomes" id="UP000367750"/>
    </source>
</evidence>
<organism evidence="2 3">
    <name type="scientific">Paenibacillus spiritus</name>
    <dbReference type="NCBI Taxonomy" id="2496557"/>
    <lineage>
        <taxon>Bacteria</taxon>
        <taxon>Bacillati</taxon>
        <taxon>Bacillota</taxon>
        <taxon>Bacilli</taxon>
        <taxon>Bacillales</taxon>
        <taxon>Paenibacillaceae</taxon>
        <taxon>Paenibacillus</taxon>
    </lineage>
</organism>
<dbReference type="Gene3D" id="1.10.260.40">
    <property type="entry name" value="lambda repressor-like DNA-binding domains"/>
    <property type="match status" value="1"/>
</dbReference>
<comment type="caution">
    <text evidence="2">The sequence shown here is derived from an EMBL/GenBank/DDBJ whole genome shotgun (WGS) entry which is preliminary data.</text>
</comment>
<name>A0A5J5G0G4_9BACL</name>
<dbReference type="Pfam" id="PF01381">
    <property type="entry name" value="HTH_3"/>
    <property type="match status" value="1"/>
</dbReference>
<dbReference type="RefSeq" id="WP_150459218.1">
    <property type="nucleotide sequence ID" value="NZ_VYKK01000022.1"/>
</dbReference>
<dbReference type="EMBL" id="VYKK01000022">
    <property type="protein sequence ID" value="KAA8999786.1"/>
    <property type="molecule type" value="Genomic_DNA"/>
</dbReference>
<reference evidence="2 3" key="1">
    <citation type="submission" date="2019-09" db="EMBL/GenBank/DDBJ databases">
        <title>Bacillus ochoae sp. nov., Paenibacillus whitsoniae sp. nov., Paenibacillus spiritus sp. nov. Isolated from the Mars Exploration Rover during spacecraft assembly.</title>
        <authorList>
            <person name="Seuylemezian A."/>
            <person name="Vaishampayan P."/>
        </authorList>
    </citation>
    <scope>NUCLEOTIDE SEQUENCE [LARGE SCALE GENOMIC DNA]</scope>
    <source>
        <strain evidence="2 3">MER_111</strain>
    </source>
</reference>
<proteinExistence type="predicted"/>
<sequence>MSTNQPANHSIQAWSQINRKYLGKGVRVKRFRRPQRSQIRNRVLMAVLMSRDIKLSRLAEELSVSSRSVSAWIYEGRIPSQTNLDKTCRYLGYPAHVLFNEALIRQSPVLCQPAPSRFMKQAAGEAPKRSDILTGLCMVHDISVTDASRWIGVHPGTFRKWLHHSYLPSAAMQEKAETFFRIPRLILFADCERSG</sequence>
<dbReference type="CDD" id="cd00093">
    <property type="entry name" value="HTH_XRE"/>
    <property type="match status" value="1"/>
</dbReference>